<proteinExistence type="inferred from homology"/>
<dbReference type="InterPro" id="IPR013098">
    <property type="entry name" value="Ig_I-set"/>
</dbReference>
<evidence type="ECO:0000256" key="18">
    <source>
        <dbReference type="ARBA" id="ARBA00046718"/>
    </source>
</evidence>
<evidence type="ECO:0000256" key="14">
    <source>
        <dbReference type="ARBA" id="ARBA00023157"/>
    </source>
</evidence>
<keyword evidence="15" id="KW-0325">Glycoprotein</keyword>
<evidence type="ECO:0000256" key="20">
    <source>
        <dbReference type="SAM" id="SignalP"/>
    </source>
</evidence>
<dbReference type="PANTHER" id="PTHR45113">
    <property type="entry name" value="JUNCTIONAL ADHESION MOLECULE A"/>
    <property type="match status" value="1"/>
</dbReference>
<dbReference type="GeneTree" id="ENSGT00940000159186"/>
<reference evidence="23" key="1">
    <citation type="submission" date="2013-03" db="EMBL/GenBank/DDBJ databases">
        <authorList>
            <person name="Jeffery W."/>
            <person name="Warren W."/>
            <person name="Wilson R.K."/>
        </authorList>
    </citation>
    <scope>NUCLEOTIDE SEQUENCE</scope>
    <source>
        <strain evidence="23">female</strain>
    </source>
</reference>
<dbReference type="InterPro" id="IPR003599">
    <property type="entry name" value="Ig_sub"/>
</dbReference>
<keyword evidence="14" id="KW-1015">Disulfide bond</keyword>
<dbReference type="PANTHER" id="PTHR45113:SF1">
    <property type="entry name" value="JUNCTIONAL ADHESION MOLECULE A"/>
    <property type="match status" value="1"/>
</dbReference>
<feature type="domain" description="Ig-like" evidence="21">
    <location>
        <begin position="18"/>
        <end position="113"/>
    </location>
</feature>
<dbReference type="InterPro" id="IPR036179">
    <property type="entry name" value="Ig-like_dom_sf"/>
</dbReference>
<keyword evidence="9 20" id="KW-0732">Signal</keyword>
<evidence type="ECO:0000256" key="12">
    <source>
        <dbReference type="ARBA" id="ARBA00022989"/>
    </source>
</evidence>
<evidence type="ECO:0000256" key="10">
    <source>
        <dbReference type="ARBA" id="ARBA00022737"/>
    </source>
</evidence>
<evidence type="ECO:0000256" key="6">
    <source>
        <dbReference type="ARBA" id="ARBA00022475"/>
    </source>
</evidence>
<reference evidence="23" key="2">
    <citation type="journal article" date="2014" name="Nat. Commun.">
        <title>The cavefish genome reveals candidate genes for eye loss.</title>
        <authorList>
            <person name="McGaugh S.E."/>
            <person name="Gross J.B."/>
            <person name="Aken B."/>
            <person name="Blin M."/>
            <person name="Borowsky R."/>
            <person name="Chalopin D."/>
            <person name="Hinaux H."/>
            <person name="Jeffery W.R."/>
            <person name="Keene A."/>
            <person name="Ma L."/>
            <person name="Minx P."/>
            <person name="Murphy D."/>
            <person name="O'Quin K.E."/>
            <person name="Retaux S."/>
            <person name="Rohner N."/>
            <person name="Searle S.M."/>
            <person name="Stahl B.A."/>
            <person name="Tabin C."/>
            <person name="Volff J.N."/>
            <person name="Yoshizawa M."/>
            <person name="Warren W.C."/>
        </authorList>
    </citation>
    <scope>NUCLEOTIDE SEQUENCE [LARGE SCALE GENOMIC DNA]</scope>
    <source>
        <strain evidence="23">female</strain>
    </source>
</reference>
<dbReference type="GO" id="GO:0090559">
    <property type="term" value="P:regulation of membrane permeability"/>
    <property type="evidence" value="ECO:0007669"/>
    <property type="project" value="TreeGrafter"/>
</dbReference>
<keyword evidence="8 19" id="KW-0812">Transmembrane</keyword>
<reference evidence="22" key="4">
    <citation type="submission" date="2025-09" db="UniProtKB">
        <authorList>
            <consortium name="Ensembl"/>
        </authorList>
    </citation>
    <scope>IDENTIFICATION</scope>
</reference>
<evidence type="ECO:0000256" key="9">
    <source>
        <dbReference type="ARBA" id="ARBA00022729"/>
    </source>
</evidence>
<dbReference type="FunFam" id="2.60.40.10:FF:000342">
    <property type="entry name" value="Junctional adhesion molecule A"/>
    <property type="match status" value="1"/>
</dbReference>
<accession>A0A3B1IWF7</accession>
<evidence type="ECO:0000313" key="23">
    <source>
        <dbReference type="Proteomes" id="UP000018467"/>
    </source>
</evidence>
<comment type="subunit">
    <text evidence="18">Interacts with the ninth PDZ domain of MPDZ. Interacts with the first PDZ domain of PARD3. The association between PARD3 and PARD6B probably disrupts this interaction. Interacts with ITGAL (via I-domain). Interacts with CD151.</text>
</comment>
<protein>
    <recommendedName>
        <fullName evidence="4">Junctional adhesion molecule A</fullName>
    </recommendedName>
    <alternativeName>
        <fullName evidence="17">Junctional adhesion molecule 1</fullName>
    </alternativeName>
</protein>
<evidence type="ECO:0000259" key="21">
    <source>
        <dbReference type="PROSITE" id="PS50835"/>
    </source>
</evidence>
<evidence type="ECO:0000256" key="4">
    <source>
        <dbReference type="ARBA" id="ARBA00016608"/>
    </source>
</evidence>
<evidence type="ECO:0000256" key="7">
    <source>
        <dbReference type="ARBA" id="ARBA00022553"/>
    </source>
</evidence>
<keyword evidence="7" id="KW-0597">Phosphoprotein</keyword>
<comment type="subcellular location">
    <subcellularLocation>
        <location evidence="2">Cell junction</location>
        <location evidence="2">Tight junction</location>
    </subcellularLocation>
    <subcellularLocation>
        <location evidence="1">Cell membrane</location>
        <topology evidence="1">Single-pass type I membrane protein</topology>
    </subcellularLocation>
</comment>
<evidence type="ECO:0000256" key="17">
    <source>
        <dbReference type="ARBA" id="ARBA00030590"/>
    </source>
</evidence>
<dbReference type="Proteomes" id="UP000018467">
    <property type="component" value="Unassembled WGS sequence"/>
</dbReference>
<keyword evidence="5" id="KW-0796">Tight junction</keyword>
<keyword evidence="6" id="KW-1003">Cell membrane</keyword>
<dbReference type="Bgee" id="ENSAMXG00000042691">
    <property type="expression patterns" value="Expressed in pharyngeal gill and 14 other cell types or tissues"/>
</dbReference>
<dbReference type="SMART" id="SM00408">
    <property type="entry name" value="IGc2"/>
    <property type="match status" value="2"/>
</dbReference>
<evidence type="ECO:0000256" key="11">
    <source>
        <dbReference type="ARBA" id="ARBA00022949"/>
    </source>
</evidence>
<dbReference type="SUPFAM" id="SSF48726">
    <property type="entry name" value="Immunoglobulin"/>
    <property type="match status" value="2"/>
</dbReference>
<keyword evidence="16" id="KW-0393">Immunoglobulin domain</keyword>
<feature type="signal peptide" evidence="20">
    <location>
        <begin position="1"/>
        <end position="17"/>
    </location>
</feature>
<dbReference type="GO" id="GO:0090557">
    <property type="term" value="P:establishment of endothelial intestinal barrier"/>
    <property type="evidence" value="ECO:0007669"/>
    <property type="project" value="TreeGrafter"/>
</dbReference>
<evidence type="ECO:0000256" key="16">
    <source>
        <dbReference type="ARBA" id="ARBA00023319"/>
    </source>
</evidence>
<evidence type="ECO:0000256" key="13">
    <source>
        <dbReference type="ARBA" id="ARBA00023136"/>
    </source>
</evidence>
<dbReference type="InParanoid" id="A0A3B1IWF7"/>
<dbReference type="InterPro" id="IPR003598">
    <property type="entry name" value="Ig_sub2"/>
</dbReference>
<feature type="domain" description="Ig-like" evidence="21">
    <location>
        <begin position="118"/>
        <end position="214"/>
    </location>
</feature>
<dbReference type="GO" id="GO:0007155">
    <property type="term" value="P:cell adhesion"/>
    <property type="evidence" value="ECO:0007669"/>
    <property type="project" value="InterPro"/>
</dbReference>
<dbReference type="STRING" id="7994.ENSAMXP00000034407"/>
<dbReference type="GO" id="GO:0005886">
    <property type="term" value="C:plasma membrane"/>
    <property type="evidence" value="ECO:0007669"/>
    <property type="project" value="UniProtKB-SubCell"/>
</dbReference>
<dbReference type="Pfam" id="PF13927">
    <property type="entry name" value="Ig_3"/>
    <property type="match status" value="1"/>
</dbReference>
<evidence type="ECO:0000256" key="15">
    <source>
        <dbReference type="ARBA" id="ARBA00023180"/>
    </source>
</evidence>
<feature type="transmembrane region" description="Helical" evidence="19">
    <location>
        <begin position="225"/>
        <end position="246"/>
    </location>
</feature>
<organism evidence="22 23">
    <name type="scientific">Astyanax mexicanus</name>
    <name type="common">Blind cave fish</name>
    <name type="synonym">Astyanax fasciatus mexicanus</name>
    <dbReference type="NCBI Taxonomy" id="7994"/>
    <lineage>
        <taxon>Eukaryota</taxon>
        <taxon>Metazoa</taxon>
        <taxon>Chordata</taxon>
        <taxon>Craniata</taxon>
        <taxon>Vertebrata</taxon>
        <taxon>Euteleostomi</taxon>
        <taxon>Actinopterygii</taxon>
        <taxon>Neopterygii</taxon>
        <taxon>Teleostei</taxon>
        <taxon>Ostariophysi</taxon>
        <taxon>Characiformes</taxon>
        <taxon>Characoidei</taxon>
        <taxon>Acestrorhamphidae</taxon>
        <taxon>Acestrorhamphinae</taxon>
        <taxon>Astyanax</taxon>
    </lineage>
</organism>
<evidence type="ECO:0000256" key="5">
    <source>
        <dbReference type="ARBA" id="ARBA00022427"/>
    </source>
</evidence>
<dbReference type="PROSITE" id="PS50835">
    <property type="entry name" value="IG_LIKE"/>
    <property type="match status" value="2"/>
</dbReference>
<dbReference type="Pfam" id="PF07679">
    <property type="entry name" value="I-set"/>
    <property type="match status" value="1"/>
</dbReference>
<evidence type="ECO:0000256" key="8">
    <source>
        <dbReference type="ARBA" id="ARBA00022692"/>
    </source>
</evidence>
<evidence type="ECO:0000256" key="3">
    <source>
        <dbReference type="ARBA" id="ARBA00008637"/>
    </source>
</evidence>
<keyword evidence="10" id="KW-0677">Repeat</keyword>
<dbReference type="Ensembl" id="ENSAMXT00000032159.1">
    <property type="protein sequence ID" value="ENSAMXP00000034407.1"/>
    <property type="gene ID" value="ENSAMXG00000042691.1"/>
</dbReference>
<dbReference type="AlphaFoldDB" id="A0A3B1IWF7"/>
<comment type="similarity">
    <text evidence="3">Belongs to the immunoglobulin superfamily.</text>
</comment>
<name>A0A3B1IWF7_ASTMX</name>
<keyword evidence="12 19" id="KW-1133">Transmembrane helix</keyword>
<sequence length="301" mass="33351">NLSFFLFLFLSLLGLHAFSVSTTTSTVMVNENSGADMTCSFSGDFGATPRVEWKFRDLKGTVSFIYFDAPFKERFTQYNGGLRISKTVRSDTGDYLCEVSTNGGFASTSIKLTVIVPPAVPVSRIPNSVTTGSNVRMTCFDPEGSPPSTYQWYKDNTPLPEDPSKFPNFKNMTYKMNIQNGNLEFPSVAKTDQGQYFCEASNGKGPAQRGQPVLMQVRDLNTGGIAAGVIVALLAIAALIFGLWYANKKGYLPSNKPKTAVYTQPRQTYDEDDVSTKCFHYITLYLADPFIQSELQIMMYI</sequence>
<evidence type="ECO:0000256" key="19">
    <source>
        <dbReference type="SAM" id="Phobius"/>
    </source>
</evidence>
<keyword evidence="11" id="KW-0965">Cell junction</keyword>
<dbReference type="InterPro" id="IPR013783">
    <property type="entry name" value="Ig-like_fold"/>
</dbReference>
<dbReference type="GO" id="GO:0005923">
    <property type="term" value="C:bicellular tight junction"/>
    <property type="evidence" value="ECO:0007669"/>
    <property type="project" value="UniProtKB-SubCell"/>
</dbReference>
<dbReference type="InterPro" id="IPR042456">
    <property type="entry name" value="F11R"/>
</dbReference>
<dbReference type="GO" id="GO:0050892">
    <property type="term" value="P:intestinal absorption"/>
    <property type="evidence" value="ECO:0007669"/>
    <property type="project" value="TreeGrafter"/>
</dbReference>
<evidence type="ECO:0000256" key="2">
    <source>
        <dbReference type="ARBA" id="ARBA00004435"/>
    </source>
</evidence>
<evidence type="ECO:0000256" key="1">
    <source>
        <dbReference type="ARBA" id="ARBA00004251"/>
    </source>
</evidence>
<feature type="chain" id="PRO_5017240059" description="Junctional adhesion molecule A" evidence="20">
    <location>
        <begin position="18"/>
        <end position="301"/>
    </location>
</feature>
<keyword evidence="13 19" id="KW-0472">Membrane</keyword>
<dbReference type="InterPro" id="IPR007110">
    <property type="entry name" value="Ig-like_dom"/>
</dbReference>
<dbReference type="SMART" id="SM00409">
    <property type="entry name" value="IG"/>
    <property type="match status" value="2"/>
</dbReference>
<evidence type="ECO:0000313" key="22">
    <source>
        <dbReference type="Ensembl" id="ENSAMXP00000034407.1"/>
    </source>
</evidence>
<reference evidence="22" key="3">
    <citation type="submission" date="2025-08" db="UniProtKB">
        <authorList>
            <consortium name="Ensembl"/>
        </authorList>
    </citation>
    <scope>IDENTIFICATION</scope>
</reference>
<keyword evidence="23" id="KW-1185">Reference proteome</keyword>
<dbReference type="Gene3D" id="2.60.40.10">
    <property type="entry name" value="Immunoglobulins"/>
    <property type="match status" value="2"/>
</dbReference>